<dbReference type="Proteomes" id="UP001186944">
    <property type="component" value="Unassembled WGS sequence"/>
</dbReference>
<keyword evidence="2 3" id="KW-0040">ANK repeat</keyword>
<dbReference type="PANTHER" id="PTHR24171">
    <property type="entry name" value="ANKYRIN REPEAT DOMAIN-CONTAINING PROTEIN 39-RELATED"/>
    <property type="match status" value="1"/>
</dbReference>
<dbReference type="PROSITE" id="PS50297">
    <property type="entry name" value="ANK_REP_REGION"/>
    <property type="match status" value="3"/>
</dbReference>
<feature type="repeat" description="ANK" evidence="3">
    <location>
        <begin position="96"/>
        <end position="128"/>
    </location>
</feature>
<evidence type="ECO:0000256" key="1">
    <source>
        <dbReference type="ARBA" id="ARBA00022737"/>
    </source>
</evidence>
<evidence type="ECO:0000256" key="3">
    <source>
        <dbReference type="PROSITE-ProRule" id="PRU00023"/>
    </source>
</evidence>
<name>A0AA88XDP9_PINIB</name>
<dbReference type="GO" id="GO:0031436">
    <property type="term" value="C:BRCA1-BARD1 complex"/>
    <property type="evidence" value="ECO:0007669"/>
    <property type="project" value="TreeGrafter"/>
</dbReference>
<dbReference type="SMART" id="SM00248">
    <property type="entry name" value="ANK"/>
    <property type="match status" value="5"/>
</dbReference>
<proteinExistence type="predicted"/>
<dbReference type="PRINTS" id="PR01415">
    <property type="entry name" value="ANKYRIN"/>
</dbReference>
<protein>
    <submittedName>
        <fullName evidence="5">Uncharacterized protein</fullName>
    </submittedName>
</protein>
<dbReference type="GO" id="GO:0004842">
    <property type="term" value="F:ubiquitin-protein transferase activity"/>
    <property type="evidence" value="ECO:0007669"/>
    <property type="project" value="TreeGrafter"/>
</dbReference>
<feature type="repeat" description="ANK" evidence="3">
    <location>
        <begin position="63"/>
        <end position="95"/>
    </location>
</feature>
<comment type="caution">
    <text evidence="5">The sequence shown here is derived from an EMBL/GenBank/DDBJ whole genome shotgun (WGS) entry which is preliminary data.</text>
</comment>
<feature type="repeat" description="ANK" evidence="3">
    <location>
        <begin position="162"/>
        <end position="194"/>
    </location>
</feature>
<evidence type="ECO:0000256" key="2">
    <source>
        <dbReference type="ARBA" id="ARBA00023043"/>
    </source>
</evidence>
<dbReference type="AlphaFoldDB" id="A0AA88XDP9"/>
<dbReference type="GO" id="GO:0085020">
    <property type="term" value="P:protein K6-linked ubiquitination"/>
    <property type="evidence" value="ECO:0007669"/>
    <property type="project" value="TreeGrafter"/>
</dbReference>
<sequence>MPTSKSDIELQSYDEIRDDKITLKSYPSSWSLTSQSPLISRKRTDSVSSGPHTTDLLNKRDTKGRTQLYVAAKNGDVTEASRLLKAGADPNIADPYGVTALHEAVERSLLDIVELLIRQGSNINAKTILGQTPLMRAVLYDDTDIIKILLKAGANIDDFDCTGKTALLVGLQENRKHACSLLIRDGCDVNVYDRLGHTAMYYALRSLKEPNLTMARKLMKNGYDLKKDGAWLKESERADVITKHPSVIGKVCNKLGIRRTQSCKK</sequence>
<dbReference type="InterPro" id="IPR036770">
    <property type="entry name" value="Ankyrin_rpt-contain_sf"/>
</dbReference>
<dbReference type="EMBL" id="VSWD01000014">
    <property type="protein sequence ID" value="KAK3083036.1"/>
    <property type="molecule type" value="Genomic_DNA"/>
</dbReference>
<evidence type="ECO:0000313" key="5">
    <source>
        <dbReference type="EMBL" id="KAK3083036.1"/>
    </source>
</evidence>
<keyword evidence="1" id="KW-0677">Repeat</keyword>
<evidence type="ECO:0000256" key="4">
    <source>
        <dbReference type="SAM" id="MobiDB-lite"/>
    </source>
</evidence>
<gene>
    <name evidence="5" type="ORF">FSP39_012293</name>
</gene>
<feature type="repeat" description="ANK" evidence="3">
    <location>
        <begin position="129"/>
        <end position="161"/>
    </location>
</feature>
<dbReference type="GO" id="GO:0070531">
    <property type="term" value="C:BRCA1-A complex"/>
    <property type="evidence" value="ECO:0007669"/>
    <property type="project" value="TreeGrafter"/>
</dbReference>
<organism evidence="5 6">
    <name type="scientific">Pinctada imbricata</name>
    <name type="common">Atlantic pearl-oyster</name>
    <name type="synonym">Pinctada martensii</name>
    <dbReference type="NCBI Taxonomy" id="66713"/>
    <lineage>
        <taxon>Eukaryota</taxon>
        <taxon>Metazoa</taxon>
        <taxon>Spiralia</taxon>
        <taxon>Lophotrochozoa</taxon>
        <taxon>Mollusca</taxon>
        <taxon>Bivalvia</taxon>
        <taxon>Autobranchia</taxon>
        <taxon>Pteriomorphia</taxon>
        <taxon>Pterioida</taxon>
        <taxon>Pterioidea</taxon>
        <taxon>Pteriidae</taxon>
        <taxon>Pinctada</taxon>
    </lineage>
</organism>
<feature type="region of interest" description="Disordered" evidence="4">
    <location>
        <begin position="40"/>
        <end position="59"/>
    </location>
</feature>
<dbReference type="Gene3D" id="1.25.40.20">
    <property type="entry name" value="Ankyrin repeat-containing domain"/>
    <property type="match status" value="3"/>
</dbReference>
<reference evidence="5" key="1">
    <citation type="submission" date="2019-08" db="EMBL/GenBank/DDBJ databases">
        <title>The improved chromosome-level genome for the pearl oyster Pinctada fucata martensii using PacBio sequencing and Hi-C.</title>
        <authorList>
            <person name="Zheng Z."/>
        </authorList>
    </citation>
    <scope>NUCLEOTIDE SEQUENCE</scope>
    <source>
        <strain evidence="5">ZZ-2019</strain>
        <tissue evidence="5">Adductor muscle</tissue>
    </source>
</reference>
<accession>A0AA88XDP9</accession>
<dbReference type="Pfam" id="PF12796">
    <property type="entry name" value="Ank_2"/>
    <property type="match status" value="1"/>
</dbReference>
<evidence type="ECO:0000313" key="6">
    <source>
        <dbReference type="Proteomes" id="UP001186944"/>
    </source>
</evidence>
<dbReference type="PANTHER" id="PTHR24171:SF8">
    <property type="entry name" value="BRCA1-ASSOCIATED RING DOMAIN PROTEIN 1"/>
    <property type="match status" value="1"/>
</dbReference>
<dbReference type="PROSITE" id="PS50088">
    <property type="entry name" value="ANK_REPEAT"/>
    <property type="match status" value="4"/>
</dbReference>
<keyword evidence="6" id="KW-1185">Reference proteome</keyword>
<dbReference type="InterPro" id="IPR002110">
    <property type="entry name" value="Ankyrin_rpt"/>
</dbReference>
<dbReference type="SUPFAM" id="SSF48403">
    <property type="entry name" value="Ankyrin repeat"/>
    <property type="match status" value="1"/>
</dbReference>
<feature type="compositionally biased region" description="Polar residues" evidence="4">
    <location>
        <begin position="46"/>
        <end position="56"/>
    </location>
</feature>